<evidence type="ECO:0000256" key="5">
    <source>
        <dbReference type="SAM" id="Coils"/>
    </source>
</evidence>
<dbReference type="GO" id="GO:0051707">
    <property type="term" value="P:response to other organism"/>
    <property type="evidence" value="ECO:0007669"/>
    <property type="project" value="UniProtKB-ARBA"/>
</dbReference>
<evidence type="ECO:0000313" key="10">
    <source>
        <dbReference type="Proteomes" id="UP000467840"/>
    </source>
</evidence>
<dbReference type="Proteomes" id="UP000467840">
    <property type="component" value="Chromosome 10"/>
</dbReference>
<dbReference type="Pfam" id="PF00931">
    <property type="entry name" value="NB-ARC"/>
    <property type="match status" value="2"/>
</dbReference>
<dbReference type="InterPro" id="IPR002182">
    <property type="entry name" value="NB-ARC"/>
</dbReference>
<evidence type="ECO:0000256" key="1">
    <source>
        <dbReference type="ARBA" id="ARBA00022737"/>
    </source>
</evidence>
<accession>A0A6A6N578</accession>
<dbReference type="InterPro" id="IPR036388">
    <property type="entry name" value="WH-like_DNA-bd_sf"/>
</dbReference>
<keyword evidence="4" id="KW-0067">ATP-binding</keyword>
<dbReference type="PANTHER" id="PTHR36766:SF51">
    <property type="entry name" value="DISEASE RESISTANCE RPP13-LIKE PROTEIN 1"/>
    <property type="match status" value="1"/>
</dbReference>
<protein>
    <recommendedName>
        <fullName evidence="11">Disease resistance RPP13-like protein 1</fullName>
    </recommendedName>
</protein>
<dbReference type="GO" id="GO:0005524">
    <property type="term" value="F:ATP binding"/>
    <property type="evidence" value="ECO:0007669"/>
    <property type="project" value="UniProtKB-KW"/>
</dbReference>
<dbReference type="InterPro" id="IPR027417">
    <property type="entry name" value="P-loop_NTPase"/>
</dbReference>
<keyword evidence="10" id="KW-1185">Reference proteome</keyword>
<evidence type="ECO:0000256" key="3">
    <source>
        <dbReference type="ARBA" id="ARBA00022821"/>
    </source>
</evidence>
<feature type="domain" description="NB-ARC" evidence="6">
    <location>
        <begin position="183"/>
        <end position="348"/>
    </location>
</feature>
<dbReference type="FunFam" id="3.40.50.300:FF:001091">
    <property type="entry name" value="Probable disease resistance protein At1g61300"/>
    <property type="match status" value="1"/>
</dbReference>
<dbReference type="PRINTS" id="PR00364">
    <property type="entry name" value="DISEASERSIST"/>
</dbReference>
<evidence type="ECO:0000259" key="6">
    <source>
        <dbReference type="Pfam" id="PF00931"/>
    </source>
</evidence>
<dbReference type="InterPro" id="IPR042197">
    <property type="entry name" value="Apaf_helical"/>
</dbReference>
<dbReference type="InterPro" id="IPR058922">
    <property type="entry name" value="WHD_DRP"/>
</dbReference>
<evidence type="ECO:0000256" key="2">
    <source>
        <dbReference type="ARBA" id="ARBA00022741"/>
    </source>
</evidence>
<dbReference type="InterPro" id="IPR032675">
    <property type="entry name" value="LRR_dom_sf"/>
</dbReference>
<feature type="coiled-coil region" evidence="5">
    <location>
        <begin position="45"/>
        <end position="96"/>
    </location>
</feature>
<dbReference type="Gene3D" id="3.80.10.10">
    <property type="entry name" value="Ribonuclease Inhibitor"/>
    <property type="match status" value="4"/>
</dbReference>
<dbReference type="EMBL" id="JAAGAX010000003">
    <property type="protein sequence ID" value="KAF2319643.1"/>
    <property type="molecule type" value="Genomic_DNA"/>
</dbReference>
<dbReference type="Gene3D" id="1.10.8.430">
    <property type="entry name" value="Helical domain of apoptotic protease-activating factors"/>
    <property type="match status" value="1"/>
</dbReference>
<dbReference type="Pfam" id="PF23559">
    <property type="entry name" value="WHD_DRP"/>
    <property type="match status" value="1"/>
</dbReference>
<dbReference type="Gene3D" id="1.20.5.4130">
    <property type="match status" value="1"/>
</dbReference>
<dbReference type="GO" id="GO:0043531">
    <property type="term" value="F:ADP binding"/>
    <property type="evidence" value="ECO:0007669"/>
    <property type="project" value="InterPro"/>
</dbReference>
<evidence type="ECO:0000313" key="9">
    <source>
        <dbReference type="EMBL" id="KAF2319643.1"/>
    </source>
</evidence>
<feature type="domain" description="NB-ARC" evidence="6">
    <location>
        <begin position="1265"/>
        <end position="1358"/>
    </location>
</feature>
<dbReference type="CDD" id="cd14798">
    <property type="entry name" value="RX-CC_like"/>
    <property type="match status" value="1"/>
</dbReference>
<proteinExistence type="predicted"/>
<dbReference type="SUPFAM" id="SSF52058">
    <property type="entry name" value="L domain-like"/>
    <property type="match status" value="2"/>
</dbReference>
<dbReference type="FunFam" id="1.10.10.10:FF:000322">
    <property type="entry name" value="Probable disease resistance protein At1g63360"/>
    <property type="match status" value="1"/>
</dbReference>
<comment type="caution">
    <text evidence="9">The sequence shown here is derived from an EMBL/GenBank/DDBJ whole genome shotgun (WGS) entry which is preliminary data.</text>
</comment>
<feature type="domain" description="Disease resistance protein winged helix" evidence="8">
    <location>
        <begin position="432"/>
        <end position="497"/>
    </location>
</feature>
<keyword evidence="3" id="KW-0611">Plant defense</keyword>
<sequence length="1374" mass="156444">MSLIGQVMSLIGESALSSFFQSLFEKIECPEILKFAREDQVLADIRKLEEILMGIQSVLEDAEEKQLSNPLVKMWLDKLKDLAYDVEDILDEYQTESLQRQLKGETEAGSSKFRKLMFNPTMVSKMKEVTTRFQTIVDQQKDFELIKRNVGRTSSSKVCVRPPSTCLAHEPEVYGRDEDKRKIRHLILSNDASDKNVIVIPIVGMGGVGKTTLARLVYSDESLQQQFNLREWVCVSDDFDILRITKSILESITKKLCDLNELNQVQLRLHEQLAGRKFLIVLDDVWNKNYDDWNTLRSPLMHGAPGSRVIVTTRDEDIARMMKTIQYHNLNCISDEDCWKLFLDHAFDSGSVADPKVEVIREKVINKCGGLPLAARTLGGLLRSKPQEHWEEVMNSEIWNSQGDGNNILSLLRLSYYHLPSHLKRCFAYCAILPKDYAFEKKQLVLLWMAEGLIEQRDDQHMEDVGEEYFQDLFSRSLFQSSSTGGFVMHDLVNDLAQVVAGDTYFRLEEKSSKQEKARHSSYIPCRFDRCERFEPFETMKHMRTFLPLSLAGDMNICLANCIPSYLFSKLRFLRVLSFNHYKITKLPDSIGDLKHLRGSFISKSSILELKNCNCTTLPQLGLLSSLKDLVIIGFPNVKVVDCEFCGESMSSSNPFPALETLRFEDMKEWKEWNICGCEFRLLRELSIVNCPELLGKLPSHLPSLQTLEIRECYGLVVSFQNLPIISHFEIQGCRKVELGRGFSAANFLMVSKVESFLFRPKELMQGLRKLKSLTVGNNSFYPLSCPKWVLFEGIAKHGALPASLKVLAFNCNIHDNVSVKLESIAERFDNNTSLESIEIVGAPYLKSLPENLHMLTNLLRIWIHCCEKLEALPDSMHNLTSLQELTITNCPNVVSFPQGGLPTTHLKKIIVESCEKLEALPDNMHNLTSLEVLAMQDCPGIMSFPEEGFPTNLKSLSIYEVEICTPLFNWGLHRLTSLENLSVAGGCPGTQRSGNGVGFSSLNYMTVSGVSFSFPLEEFMQVSRKLKMLSFGEDHLYDPPQWFGGFSTYGDENEELLQKCMSESEIEIPRLTDRERLEKLRQWLLNLKSLRKLFIASCLRIVSLPDAVIYSSLYLEELKFRDDEIDMNLPTCLASLTVEGFEDLKYLSNKDLYSGSEEGELGFESLSLIQPQDLAYDVEDILDEFATEILQRQLKDESQASSSNLRKLSHTVGTTINPVAVMFNSKMMSKMKQITTRFQEIVDQQKDLDLINRNVGGTSFSKSCDLKELNQVQLQLHQWLAGKKFLIVLDDIWNNNFDDWNTLCSPLVYGAPGSTVIVTTRDMSIARMMKTIQSYNLNCISNEDCWLLFLDHAFHSRSVPVADQICKSFAKKS</sequence>
<evidence type="ECO:0000259" key="8">
    <source>
        <dbReference type="Pfam" id="PF23559"/>
    </source>
</evidence>
<keyword evidence="1" id="KW-0677">Repeat</keyword>
<evidence type="ECO:0000259" key="7">
    <source>
        <dbReference type="Pfam" id="PF18052"/>
    </source>
</evidence>
<gene>
    <name evidence="9" type="ORF">GH714_017805</name>
</gene>
<evidence type="ECO:0000256" key="4">
    <source>
        <dbReference type="ARBA" id="ARBA00022840"/>
    </source>
</evidence>
<dbReference type="Gene3D" id="3.40.50.300">
    <property type="entry name" value="P-loop containing nucleotide triphosphate hydrolases"/>
    <property type="match status" value="2"/>
</dbReference>
<reference evidence="9 10" key="1">
    <citation type="journal article" date="2020" name="Mol. Plant">
        <title>The Chromosome-Based Rubber Tree Genome Provides New Insights into Spurge Genome Evolution and Rubber Biosynthesis.</title>
        <authorList>
            <person name="Liu J."/>
            <person name="Shi C."/>
            <person name="Shi C.C."/>
            <person name="Li W."/>
            <person name="Zhang Q.J."/>
            <person name="Zhang Y."/>
            <person name="Li K."/>
            <person name="Lu H.F."/>
            <person name="Shi C."/>
            <person name="Zhu S.T."/>
            <person name="Xiao Z.Y."/>
            <person name="Nan H."/>
            <person name="Yue Y."/>
            <person name="Zhu X.G."/>
            <person name="Wu Y."/>
            <person name="Hong X.N."/>
            <person name="Fan G.Y."/>
            <person name="Tong Y."/>
            <person name="Zhang D."/>
            <person name="Mao C.L."/>
            <person name="Liu Y.L."/>
            <person name="Hao S.J."/>
            <person name="Liu W.Q."/>
            <person name="Lv M.Q."/>
            <person name="Zhang H.B."/>
            <person name="Liu Y."/>
            <person name="Hu-Tang G.R."/>
            <person name="Wang J.P."/>
            <person name="Wang J.H."/>
            <person name="Sun Y.H."/>
            <person name="Ni S.B."/>
            <person name="Chen W.B."/>
            <person name="Zhang X.C."/>
            <person name="Jiao Y.N."/>
            <person name="Eichler E.E."/>
            <person name="Li G.H."/>
            <person name="Liu X."/>
            <person name="Gao L.Z."/>
        </authorList>
    </citation>
    <scope>NUCLEOTIDE SEQUENCE [LARGE SCALE GENOMIC DNA]</scope>
    <source>
        <strain evidence="10">cv. GT1</strain>
        <tissue evidence="9">Leaf</tissue>
    </source>
</reference>
<feature type="domain" description="Disease resistance N-terminal" evidence="7">
    <location>
        <begin position="15"/>
        <end position="106"/>
    </location>
</feature>
<organism evidence="9 10">
    <name type="scientific">Hevea brasiliensis</name>
    <name type="common">Para rubber tree</name>
    <name type="synonym">Siphonia brasiliensis</name>
    <dbReference type="NCBI Taxonomy" id="3981"/>
    <lineage>
        <taxon>Eukaryota</taxon>
        <taxon>Viridiplantae</taxon>
        <taxon>Streptophyta</taxon>
        <taxon>Embryophyta</taxon>
        <taxon>Tracheophyta</taxon>
        <taxon>Spermatophyta</taxon>
        <taxon>Magnoliopsida</taxon>
        <taxon>eudicotyledons</taxon>
        <taxon>Gunneridae</taxon>
        <taxon>Pentapetalae</taxon>
        <taxon>rosids</taxon>
        <taxon>fabids</taxon>
        <taxon>Malpighiales</taxon>
        <taxon>Euphorbiaceae</taxon>
        <taxon>Crotonoideae</taxon>
        <taxon>Micrandreae</taxon>
        <taxon>Hevea</taxon>
    </lineage>
</organism>
<keyword evidence="5" id="KW-0175">Coiled coil</keyword>
<dbReference type="Pfam" id="PF18052">
    <property type="entry name" value="Rx_N"/>
    <property type="match status" value="1"/>
</dbReference>
<evidence type="ECO:0008006" key="11">
    <source>
        <dbReference type="Google" id="ProtNLM"/>
    </source>
</evidence>
<dbReference type="InterPro" id="IPR041118">
    <property type="entry name" value="Rx_N"/>
</dbReference>
<dbReference type="Gene3D" id="1.10.10.10">
    <property type="entry name" value="Winged helix-like DNA-binding domain superfamily/Winged helix DNA-binding domain"/>
    <property type="match status" value="1"/>
</dbReference>
<name>A0A6A6N578_HEVBR</name>
<dbReference type="GO" id="GO:0006952">
    <property type="term" value="P:defense response"/>
    <property type="evidence" value="ECO:0007669"/>
    <property type="project" value="UniProtKB-KW"/>
</dbReference>
<dbReference type="InterPro" id="IPR038005">
    <property type="entry name" value="RX-like_CC"/>
</dbReference>
<keyword evidence="2" id="KW-0547">Nucleotide-binding</keyword>
<dbReference type="PANTHER" id="PTHR36766">
    <property type="entry name" value="PLANT BROAD-SPECTRUM MILDEW RESISTANCE PROTEIN RPW8"/>
    <property type="match status" value="1"/>
</dbReference>
<dbReference type="SUPFAM" id="SSF52540">
    <property type="entry name" value="P-loop containing nucleoside triphosphate hydrolases"/>
    <property type="match status" value="2"/>
</dbReference>